<dbReference type="AlphaFoldDB" id="A0A803PPY6"/>
<feature type="region of interest" description="Disordered" evidence="5">
    <location>
        <begin position="1"/>
        <end position="20"/>
    </location>
</feature>
<keyword evidence="2" id="KW-0808">Transferase</keyword>
<organism evidence="6 7">
    <name type="scientific">Cannabis sativa</name>
    <name type="common">Hemp</name>
    <name type="synonym">Marijuana</name>
    <dbReference type="NCBI Taxonomy" id="3483"/>
    <lineage>
        <taxon>Eukaryota</taxon>
        <taxon>Viridiplantae</taxon>
        <taxon>Streptophyta</taxon>
        <taxon>Embryophyta</taxon>
        <taxon>Tracheophyta</taxon>
        <taxon>Spermatophyta</taxon>
        <taxon>Magnoliopsida</taxon>
        <taxon>eudicotyledons</taxon>
        <taxon>Gunneridae</taxon>
        <taxon>Pentapetalae</taxon>
        <taxon>rosids</taxon>
        <taxon>fabids</taxon>
        <taxon>Rosales</taxon>
        <taxon>Cannabaceae</taxon>
        <taxon>Cannabis</taxon>
    </lineage>
</organism>
<keyword evidence="1" id="KW-0489">Methyltransferase</keyword>
<dbReference type="EMBL" id="UZAU01000414">
    <property type="status" value="NOT_ANNOTATED_CDS"/>
    <property type="molecule type" value="Genomic_DNA"/>
</dbReference>
<dbReference type="InterPro" id="IPR042086">
    <property type="entry name" value="MeTrfase_capping"/>
</dbReference>
<dbReference type="InterPro" id="IPR029063">
    <property type="entry name" value="SAM-dependent_MTases_sf"/>
</dbReference>
<dbReference type="GO" id="GO:0046872">
    <property type="term" value="F:metal ion binding"/>
    <property type="evidence" value="ECO:0007669"/>
    <property type="project" value="UniProtKB-KW"/>
</dbReference>
<dbReference type="EnsemblPlants" id="evm.model.05.312.3.5bd9b139">
    <property type="protein sequence ID" value="cds.evm.model.05.312.3.5bd9b139"/>
    <property type="gene ID" value="evm.TU.05.312"/>
</dbReference>
<dbReference type="Pfam" id="PF03492">
    <property type="entry name" value="Methyltransf_7"/>
    <property type="match status" value="1"/>
</dbReference>
<keyword evidence="4" id="KW-0460">Magnesium</keyword>
<dbReference type="Gene3D" id="3.40.50.150">
    <property type="entry name" value="Vaccinia Virus protein VP39"/>
    <property type="match status" value="1"/>
</dbReference>
<keyword evidence="7" id="KW-1185">Reference proteome</keyword>
<evidence type="ECO:0000256" key="2">
    <source>
        <dbReference type="ARBA" id="ARBA00022679"/>
    </source>
</evidence>
<proteinExistence type="predicted"/>
<reference evidence="6" key="1">
    <citation type="submission" date="2018-11" db="EMBL/GenBank/DDBJ databases">
        <authorList>
            <person name="Grassa J C."/>
        </authorList>
    </citation>
    <scope>NUCLEOTIDE SEQUENCE [LARGE SCALE GENOMIC DNA]</scope>
</reference>
<reference evidence="6" key="2">
    <citation type="submission" date="2021-03" db="UniProtKB">
        <authorList>
            <consortium name="EnsemblPlants"/>
        </authorList>
    </citation>
    <scope>IDENTIFICATION</scope>
</reference>
<evidence type="ECO:0000256" key="5">
    <source>
        <dbReference type="SAM" id="MobiDB-lite"/>
    </source>
</evidence>
<name>A0A803PPY6_CANSA</name>
<evidence type="ECO:0000256" key="3">
    <source>
        <dbReference type="ARBA" id="ARBA00022723"/>
    </source>
</evidence>
<evidence type="ECO:0000256" key="1">
    <source>
        <dbReference type="ARBA" id="ARBA00022603"/>
    </source>
</evidence>
<dbReference type="InterPro" id="IPR005299">
    <property type="entry name" value="MeTrfase_7"/>
</dbReference>
<dbReference type="SUPFAM" id="SSF53335">
    <property type="entry name" value="S-adenosyl-L-methionine-dependent methyltransferases"/>
    <property type="match status" value="1"/>
</dbReference>
<dbReference type="GO" id="GO:0008168">
    <property type="term" value="F:methyltransferase activity"/>
    <property type="evidence" value="ECO:0007669"/>
    <property type="project" value="UniProtKB-KW"/>
</dbReference>
<dbReference type="Gene3D" id="1.10.1200.270">
    <property type="entry name" value="Methyltransferase, alpha-helical capping domain"/>
    <property type="match status" value="1"/>
</dbReference>
<dbReference type="Gramene" id="evm.model.05.312.3.5bd9b139">
    <property type="protein sequence ID" value="cds.evm.model.05.312.3.5bd9b139"/>
    <property type="gene ID" value="evm.TU.05.312"/>
</dbReference>
<sequence>MKDEQVLPMKGGVGNGSYAENSSMEVPRGLISLETGEGHNKRNIYITKTSPDVVAKAYLTQFQQDFTTFLRFRSQEIVSGGCMVLTMMGSIISNDPKHKMEILGRALDDMVSQGIIEAKCLANFNIPVYCPTAKEVREVIEEEGSFELRKLEAFQVDWDAGFIEEKEKINNNNNINDWDDIDKYNRGKYISDYIRAIFEPMLEKQFGKTVMDDLFERFTHRIIESMANENWHYINLVMSLTKNQLSA</sequence>
<accession>A0A803PPY6</accession>
<gene>
    <name evidence="6" type="primary">LOC115717255</name>
</gene>
<keyword evidence="3" id="KW-0479">Metal-binding</keyword>
<dbReference type="GO" id="GO:0032259">
    <property type="term" value="P:methylation"/>
    <property type="evidence" value="ECO:0007669"/>
    <property type="project" value="UniProtKB-KW"/>
</dbReference>
<evidence type="ECO:0000313" key="7">
    <source>
        <dbReference type="Proteomes" id="UP000596661"/>
    </source>
</evidence>
<evidence type="ECO:0000256" key="4">
    <source>
        <dbReference type="ARBA" id="ARBA00022842"/>
    </source>
</evidence>
<evidence type="ECO:0000313" key="6">
    <source>
        <dbReference type="EnsemblPlants" id="cds.evm.model.05.312.3.5bd9b139"/>
    </source>
</evidence>
<dbReference type="PANTHER" id="PTHR31009">
    <property type="entry name" value="S-ADENOSYL-L-METHIONINE:CARBOXYL METHYLTRANSFERASE FAMILY PROTEIN"/>
    <property type="match status" value="1"/>
</dbReference>
<dbReference type="Proteomes" id="UP000596661">
    <property type="component" value="Chromosome 5"/>
</dbReference>
<protein>
    <submittedName>
        <fullName evidence="6">Uncharacterized protein</fullName>
    </submittedName>
</protein>